<evidence type="ECO:0000259" key="2">
    <source>
        <dbReference type="Pfam" id="PF19187"/>
    </source>
</evidence>
<dbReference type="AlphaFoldDB" id="A0A6P0HJN4"/>
<feature type="domain" description="WCX" evidence="3">
    <location>
        <begin position="260"/>
        <end position="330"/>
    </location>
</feature>
<dbReference type="InterPro" id="IPR057727">
    <property type="entry name" value="WCX_dom"/>
</dbReference>
<dbReference type="Pfam" id="PF19187">
    <property type="entry name" value="HTH_PafC"/>
    <property type="match status" value="1"/>
</dbReference>
<dbReference type="PANTHER" id="PTHR34580">
    <property type="match status" value="1"/>
</dbReference>
<comment type="caution">
    <text evidence="4">The sequence shown here is derived from an EMBL/GenBank/DDBJ whole genome shotgun (WGS) entry which is preliminary data.</text>
</comment>
<name>A0A6P0HJN4_9ACTN</name>
<keyword evidence="5" id="KW-1185">Reference proteome</keyword>
<dbReference type="InterPro" id="IPR043839">
    <property type="entry name" value="PafC_HTH"/>
</dbReference>
<dbReference type="PIRSF" id="PIRSF016838">
    <property type="entry name" value="PafC"/>
    <property type="match status" value="1"/>
</dbReference>
<evidence type="ECO:0000313" key="5">
    <source>
        <dbReference type="Proteomes" id="UP000468687"/>
    </source>
</evidence>
<dbReference type="InterPro" id="IPR028349">
    <property type="entry name" value="PafC-like"/>
</dbReference>
<dbReference type="Pfam" id="PF13280">
    <property type="entry name" value="WYL"/>
    <property type="match status" value="1"/>
</dbReference>
<evidence type="ECO:0000313" key="4">
    <source>
        <dbReference type="EMBL" id="NEN78447.1"/>
    </source>
</evidence>
<dbReference type="RefSeq" id="WP_163771983.1">
    <property type="nucleotide sequence ID" value="NZ_JAAGXA010000005.1"/>
</dbReference>
<gene>
    <name evidence="4" type="ORF">G3T38_09155</name>
</gene>
<dbReference type="Proteomes" id="UP000468687">
    <property type="component" value="Unassembled WGS sequence"/>
</dbReference>
<dbReference type="EMBL" id="JAAGXA010000005">
    <property type="protein sequence ID" value="NEN78447.1"/>
    <property type="molecule type" value="Genomic_DNA"/>
</dbReference>
<proteinExistence type="predicted"/>
<evidence type="ECO:0000259" key="1">
    <source>
        <dbReference type="Pfam" id="PF13280"/>
    </source>
</evidence>
<sequence>MSTAGTGAREQVGRMLALVPYLNARGTVHVEEAARDLGLTPQQIVKDLHVLFMCGLPGGYPDDLIDVDISALVQPDGDRLIRMSNADYLDRPLRLSPTEASALVVALRVVRGSAEADTRDVVDRVLHKLEAALGDEAAIDAGEDGSGVDPAADVRAQLEEAVTAERQVLLRYHVPSRDEVVERTVDPHLVTEHGNVAYLDAWCHAADAPRTFRVDRIVEARTLDTPVVVRADASPAEATGSEAAQATFEPFVPPADSPLATLLLDAEVRWLPDYLPVVAQRDRADGRSEVDLHVVDPRWLVRLVSRHAPHVTVLAPAELAASFTARAQETLSLYA</sequence>
<accession>A0A6P0HJN4</accession>
<dbReference type="PANTHER" id="PTHR34580:SF1">
    <property type="entry name" value="PROTEIN PAFC"/>
    <property type="match status" value="1"/>
</dbReference>
<feature type="domain" description="PafC HTH" evidence="2">
    <location>
        <begin position="10"/>
        <end position="131"/>
    </location>
</feature>
<dbReference type="InterPro" id="IPR051534">
    <property type="entry name" value="CBASS_pafABC_assoc_protein"/>
</dbReference>
<dbReference type="InterPro" id="IPR026881">
    <property type="entry name" value="WYL_dom"/>
</dbReference>
<protein>
    <submittedName>
        <fullName evidence="4">WYL domain-containing protein</fullName>
    </submittedName>
</protein>
<evidence type="ECO:0000259" key="3">
    <source>
        <dbReference type="Pfam" id="PF25583"/>
    </source>
</evidence>
<organism evidence="4 5">
    <name type="scientific">Nocardioides zeae</name>
    <dbReference type="NCBI Taxonomy" id="1457234"/>
    <lineage>
        <taxon>Bacteria</taxon>
        <taxon>Bacillati</taxon>
        <taxon>Actinomycetota</taxon>
        <taxon>Actinomycetes</taxon>
        <taxon>Propionibacteriales</taxon>
        <taxon>Nocardioidaceae</taxon>
        <taxon>Nocardioides</taxon>
    </lineage>
</organism>
<dbReference type="PROSITE" id="PS52050">
    <property type="entry name" value="WYL"/>
    <property type="match status" value="1"/>
</dbReference>
<feature type="domain" description="WYL" evidence="1">
    <location>
        <begin position="156"/>
        <end position="221"/>
    </location>
</feature>
<dbReference type="Pfam" id="PF25583">
    <property type="entry name" value="WCX"/>
    <property type="match status" value="1"/>
</dbReference>
<reference evidence="4 5" key="1">
    <citation type="journal article" date="2014" name="Int. J. Syst. Evol. Microbiol.">
        <title>Nocardioides zeae sp. nov., isolated from the stem of Zea mays.</title>
        <authorList>
            <person name="Glaeser S.P."/>
            <person name="McInroy J.A."/>
            <person name="Busse H.J."/>
            <person name="Kampfer P."/>
        </authorList>
    </citation>
    <scope>NUCLEOTIDE SEQUENCE [LARGE SCALE GENOMIC DNA]</scope>
    <source>
        <strain evidence="4 5">JCM 30728</strain>
    </source>
</reference>